<dbReference type="SUPFAM" id="SSF54211">
    <property type="entry name" value="Ribosomal protein S5 domain 2-like"/>
    <property type="match status" value="1"/>
</dbReference>
<dbReference type="GO" id="GO:0008270">
    <property type="term" value="F:zinc ion binding"/>
    <property type="evidence" value="ECO:0007669"/>
    <property type="project" value="UniProtKB-KW"/>
</dbReference>
<dbReference type="GO" id="GO:0005829">
    <property type="term" value="C:cytosol"/>
    <property type="evidence" value="ECO:0007669"/>
    <property type="project" value="TreeGrafter"/>
</dbReference>
<dbReference type="InterPro" id="IPR020588">
    <property type="entry name" value="RecA_ATP-bd"/>
</dbReference>
<evidence type="ECO:0000256" key="12">
    <source>
        <dbReference type="NCBIfam" id="TIGR00416"/>
    </source>
</evidence>
<accession>A0A6N9Q6B4</accession>
<reference evidence="15 16" key="1">
    <citation type="submission" date="2019-01" db="EMBL/GenBank/DDBJ databases">
        <title>Chengkuizengella sp. nov., isolated from deep-sea sediment of East Pacific Ocean.</title>
        <authorList>
            <person name="Yang J."/>
            <person name="Lai Q."/>
            <person name="Shao Z."/>
        </authorList>
    </citation>
    <scope>NUCLEOTIDE SEQUENCE [LARGE SCALE GENOMIC DNA]</scope>
    <source>
        <strain evidence="15 16">YPA3-1-1</strain>
    </source>
</reference>
<evidence type="ECO:0000256" key="7">
    <source>
        <dbReference type="ARBA" id="ARBA00022840"/>
    </source>
</evidence>
<dbReference type="GO" id="GO:0005524">
    <property type="term" value="F:ATP binding"/>
    <property type="evidence" value="ECO:0007669"/>
    <property type="project" value="UniProtKB-UniRule"/>
</dbReference>
<dbReference type="Gene3D" id="3.40.50.300">
    <property type="entry name" value="P-loop containing nucleotide triphosphate hydrolases"/>
    <property type="match status" value="1"/>
</dbReference>
<dbReference type="PROSITE" id="PS50162">
    <property type="entry name" value="RECA_2"/>
    <property type="match status" value="1"/>
</dbReference>
<comment type="similarity">
    <text evidence="11 13">Belongs to the RecA family. RadA subfamily.</text>
</comment>
<dbReference type="RefSeq" id="WP_160647133.1">
    <property type="nucleotide sequence ID" value="NZ_SIJB01000031.1"/>
</dbReference>
<keyword evidence="6 13" id="KW-0862">Zinc</keyword>
<evidence type="ECO:0000256" key="5">
    <source>
        <dbReference type="ARBA" id="ARBA00022801"/>
    </source>
</evidence>
<organism evidence="15 16">
    <name type="scientific">Chengkuizengella marina</name>
    <dbReference type="NCBI Taxonomy" id="2507566"/>
    <lineage>
        <taxon>Bacteria</taxon>
        <taxon>Bacillati</taxon>
        <taxon>Bacillota</taxon>
        <taxon>Bacilli</taxon>
        <taxon>Bacillales</taxon>
        <taxon>Paenibacillaceae</taxon>
        <taxon>Chengkuizengella</taxon>
    </lineage>
</organism>
<dbReference type="Proteomes" id="UP000448943">
    <property type="component" value="Unassembled WGS sequence"/>
</dbReference>
<keyword evidence="10 11" id="KW-0234">DNA repair</keyword>
<proteinExistence type="inferred from homology"/>
<dbReference type="GO" id="GO:0140664">
    <property type="term" value="F:ATP-dependent DNA damage sensor activity"/>
    <property type="evidence" value="ECO:0007669"/>
    <property type="project" value="InterPro"/>
</dbReference>
<dbReference type="GO" id="GO:0003684">
    <property type="term" value="F:damaged DNA binding"/>
    <property type="evidence" value="ECO:0007669"/>
    <property type="project" value="InterPro"/>
</dbReference>
<keyword evidence="5" id="KW-0378">Hydrolase</keyword>
<dbReference type="SMART" id="SM00382">
    <property type="entry name" value="AAA"/>
    <property type="match status" value="1"/>
</dbReference>
<comment type="domain">
    <text evidence="11">The middle region has homology to RecA with ATPase motifs including the RadA KNRFG motif, while the C-terminus is homologous to Lon protease.</text>
</comment>
<dbReference type="PANTHER" id="PTHR32472">
    <property type="entry name" value="DNA REPAIR PROTEIN RADA"/>
    <property type="match status" value="1"/>
</dbReference>
<evidence type="ECO:0000256" key="9">
    <source>
        <dbReference type="ARBA" id="ARBA00023125"/>
    </source>
</evidence>
<sequence>MAKNKVKYTCQHCGYESPKWMGKCPGCSSWNSLVEETVKQIKTKGMKESNYKSQEKATSILEIEGAKEPRILTEFKELDRVFGGGVVPGSLILVGGDPGIGKSTLLLQISHALVQKKCKVLYISGEESVKQLKLRADRLGVLSADLYVLCETNMDSIEEAVQHVEPDFLVIDSIQTVYQPMLESAPGSVSQVRECTSAFMRIAKNKGIATVLVGHVTKEGAIAGPRMLEHMVDCVLYFEGEKQHTFRILRAVKNRFGSTNEMGIFEMKELGLVEVNNPSELFLSERPLGVSGSIVVSSMEGTRPILVEIQALISSTNFPAPRRMTTGVDHNRLSLIMAVLEKRMGLFLQNQDAFLNVAGGVKLDEPAIDLALAVSIVSSFKDQPTRPYDVVCGEIGLTGEVRAVSRIEERVKEAQKLGFKRMIAPENSLKGWTPPVNIEIIGVRNVSQALEVALQ</sequence>
<keyword evidence="9 11" id="KW-0238">DNA-binding</keyword>
<feature type="region of interest" description="Lon-protease-like" evidence="11">
    <location>
        <begin position="352"/>
        <end position="455"/>
    </location>
</feature>
<dbReference type="InterPro" id="IPR027417">
    <property type="entry name" value="P-loop_NTPase"/>
</dbReference>
<keyword evidence="4 13" id="KW-0863">Zinc-finger</keyword>
<dbReference type="FunFam" id="3.40.50.300:FF:000050">
    <property type="entry name" value="DNA repair protein RadA"/>
    <property type="match status" value="1"/>
</dbReference>
<dbReference type="NCBIfam" id="TIGR00416">
    <property type="entry name" value="sms"/>
    <property type="match status" value="1"/>
</dbReference>
<evidence type="ECO:0000256" key="8">
    <source>
        <dbReference type="ARBA" id="ARBA00023016"/>
    </source>
</evidence>
<comment type="function">
    <text evidence="11">Plays a role in repairing double-strand DNA breaks, probably involving stabilizing or processing branched DNA or blocked replication forks.</text>
</comment>
<dbReference type="FunFam" id="3.30.230.10:FF:000031">
    <property type="entry name" value="DNA repair protein RadA"/>
    <property type="match status" value="1"/>
</dbReference>
<dbReference type="InterPro" id="IPR003593">
    <property type="entry name" value="AAA+_ATPase"/>
</dbReference>
<keyword evidence="3 11" id="KW-0227">DNA damage</keyword>
<keyword evidence="8 11" id="KW-0346">Stress response</keyword>
<dbReference type="HAMAP" id="MF_01498">
    <property type="entry name" value="RadA_bact"/>
    <property type="match status" value="1"/>
</dbReference>
<name>A0A6N9Q6B4_9BACL</name>
<comment type="caution">
    <text evidence="15">The sequence shown here is derived from an EMBL/GenBank/DDBJ whole genome shotgun (WGS) entry which is preliminary data.</text>
</comment>
<dbReference type="InterPro" id="IPR014721">
    <property type="entry name" value="Ribsml_uS5_D2-typ_fold_subgr"/>
</dbReference>
<comment type="function">
    <text evidence="13">DNA-dependent ATPase involved in processing of recombination intermediates, plays a role in repairing DNA breaks. Stimulates the branch migration of RecA-mediated strand transfer reactions, allowing the 3' invading strand to extend heteroduplex DNA faster. Binds ssDNA in the presence of ADP but not other nucleotides, has ATPase activity that is stimulated by ssDNA and various branched DNA structures, but inhibited by SSB. Does not have RecA's homology-searching function.</text>
</comment>
<dbReference type="InterPro" id="IPR041166">
    <property type="entry name" value="Rubredoxin_2"/>
</dbReference>
<keyword evidence="1 11" id="KW-0479">Metal-binding</keyword>
<evidence type="ECO:0000256" key="3">
    <source>
        <dbReference type="ARBA" id="ARBA00022763"/>
    </source>
</evidence>
<dbReference type="InterPro" id="IPR020568">
    <property type="entry name" value="Ribosomal_Su5_D2-typ_SF"/>
</dbReference>
<dbReference type="Pfam" id="PF13541">
    <property type="entry name" value="ChlI"/>
    <property type="match status" value="1"/>
</dbReference>
<dbReference type="CDD" id="cd01121">
    <property type="entry name" value="RadA_SMS_N"/>
    <property type="match status" value="1"/>
</dbReference>
<keyword evidence="7 11" id="KW-0067">ATP-binding</keyword>
<dbReference type="SUPFAM" id="SSF52540">
    <property type="entry name" value="P-loop containing nucleoside triphosphate hydrolases"/>
    <property type="match status" value="1"/>
</dbReference>
<evidence type="ECO:0000256" key="10">
    <source>
        <dbReference type="ARBA" id="ARBA00023204"/>
    </source>
</evidence>
<evidence type="ECO:0000256" key="11">
    <source>
        <dbReference type="HAMAP-Rule" id="MF_01498"/>
    </source>
</evidence>
<dbReference type="OrthoDB" id="9803906at2"/>
<evidence type="ECO:0000256" key="1">
    <source>
        <dbReference type="ARBA" id="ARBA00022723"/>
    </source>
</evidence>
<dbReference type="AlphaFoldDB" id="A0A6N9Q6B4"/>
<dbReference type="Gene3D" id="3.30.230.10">
    <property type="match status" value="1"/>
</dbReference>
<evidence type="ECO:0000256" key="13">
    <source>
        <dbReference type="RuleBase" id="RU003555"/>
    </source>
</evidence>
<feature type="short sequence motif" description="RadA KNRFG motif" evidence="11">
    <location>
        <begin position="253"/>
        <end position="257"/>
    </location>
</feature>
<dbReference type="GO" id="GO:0016787">
    <property type="term" value="F:hydrolase activity"/>
    <property type="evidence" value="ECO:0007669"/>
    <property type="project" value="UniProtKB-KW"/>
</dbReference>
<dbReference type="GO" id="GO:0000725">
    <property type="term" value="P:recombinational repair"/>
    <property type="evidence" value="ECO:0007669"/>
    <property type="project" value="UniProtKB-UniRule"/>
</dbReference>
<evidence type="ECO:0000313" key="15">
    <source>
        <dbReference type="EMBL" id="NBI30320.1"/>
    </source>
</evidence>
<keyword evidence="16" id="KW-1185">Reference proteome</keyword>
<protein>
    <recommendedName>
        <fullName evidence="11 12">DNA repair protein RadA</fullName>
    </recommendedName>
</protein>
<dbReference type="Pfam" id="PF18073">
    <property type="entry name" value="Zn_ribbon_LapB"/>
    <property type="match status" value="1"/>
</dbReference>
<evidence type="ECO:0000256" key="4">
    <source>
        <dbReference type="ARBA" id="ARBA00022771"/>
    </source>
</evidence>
<dbReference type="PRINTS" id="PR01874">
    <property type="entry name" value="DNAREPAIRADA"/>
</dbReference>
<evidence type="ECO:0000256" key="6">
    <source>
        <dbReference type="ARBA" id="ARBA00022833"/>
    </source>
</evidence>
<dbReference type="EMBL" id="SIJB01000031">
    <property type="protein sequence ID" value="NBI30320.1"/>
    <property type="molecule type" value="Genomic_DNA"/>
</dbReference>
<dbReference type="InterPro" id="IPR004504">
    <property type="entry name" value="DNA_repair_RadA"/>
</dbReference>
<evidence type="ECO:0000313" key="16">
    <source>
        <dbReference type="Proteomes" id="UP000448943"/>
    </source>
</evidence>
<evidence type="ECO:0000256" key="2">
    <source>
        <dbReference type="ARBA" id="ARBA00022741"/>
    </source>
</evidence>
<feature type="binding site" evidence="11">
    <location>
        <begin position="96"/>
        <end position="103"/>
    </location>
    <ligand>
        <name>ATP</name>
        <dbReference type="ChEBI" id="CHEBI:30616"/>
    </ligand>
</feature>
<gene>
    <name evidence="11 15" type="primary">radA</name>
    <name evidence="15" type="ORF">ERL59_15335</name>
</gene>
<keyword evidence="2 11" id="KW-0547">Nucleotide-binding</keyword>
<evidence type="ECO:0000259" key="14">
    <source>
        <dbReference type="PROSITE" id="PS50162"/>
    </source>
</evidence>
<dbReference type="Pfam" id="PF13481">
    <property type="entry name" value="AAA_25"/>
    <property type="match status" value="1"/>
</dbReference>
<dbReference type="PANTHER" id="PTHR32472:SF10">
    <property type="entry name" value="DNA REPAIR PROTEIN RADA-LIKE PROTEIN"/>
    <property type="match status" value="1"/>
</dbReference>
<feature type="domain" description="RecA family profile 1" evidence="14">
    <location>
        <begin position="67"/>
        <end position="216"/>
    </location>
</feature>